<comment type="caution">
    <text evidence="3">The sequence shown here is derived from an EMBL/GenBank/DDBJ whole genome shotgun (WGS) entry which is preliminary data.</text>
</comment>
<dbReference type="InterPro" id="IPR050212">
    <property type="entry name" value="Ntdp-like"/>
</dbReference>
<feature type="domain" description="DUF402" evidence="2">
    <location>
        <begin position="61"/>
        <end position="182"/>
    </location>
</feature>
<dbReference type="SUPFAM" id="SSF159234">
    <property type="entry name" value="FomD-like"/>
    <property type="match status" value="1"/>
</dbReference>
<dbReference type="Proteomes" id="UP000187486">
    <property type="component" value="Unassembled WGS sequence"/>
</dbReference>
<keyword evidence="4" id="KW-1185">Reference proteome</keyword>
<organism evidence="3 4">
    <name type="scientific">Amycolatopsis coloradensis</name>
    <dbReference type="NCBI Taxonomy" id="76021"/>
    <lineage>
        <taxon>Bacteria</taxon>
        <taxon>Bacillati</taxon>
        <taxon>Actinomycetota</taxon>
        <taxon>Actinomycetes</taxon>
        <taxon>Pseudonocardiales</taxon>
        <taxon>Pseudonocardiaceae</taxon>
        <taxon>Amycolatopsis</taxon>
    </lineage>
</organism>
<proteinExistence type="predicted"/>
<dbReference type="STRING" id="76021.BS329_38455"/>
<dbReference type="InterPro" id="IPR007295">
    <property type="entry name" value="DUF402"/>
</dbReference>
<evidence type="ECO:0000313" key="4">
    <source>
        <dbReference type="Proteomes" id="UP000187486"/>
    </source>
</evidence>
<evidence type="ECO:0000256" key="1">
    <source>
        <dbReference type="ARBA" id="ARBA00022801"/>
    </source>
</evidence>
<name>A0A1R0KEY9_9PSEU</name>
<reference evidence="3 4" key="1">
    <citation type="submission" date="2016-01" db="EMBL/GenBank/DDBJ databases">
        <title>Amycolatopsis coloradensis genome sequencing and assembly.</title>
        <authorList>
            <person name="Mayilraj S."/>
        </authorList>
    </citation>
    <scope>NUCLEOTIDE SEQUENCE [LARGE SCALE GENOMIC DNA]</scope>
    <source>
        <strain evidence="3 4">DSM 44225</strain>
    </source>
</reference>
<protein>
    <submittedName>
        <fullName evidence="3">DUF402 domain-containing protein</fullName>
    </submittedName>
</protein>
<dbReference type="GO" id="GO:0016787">
    <property type="term" value="F:hydrolase activity"/>
    <property type="evidence" value="ECO:0007669"/>
    <property type="project" value="UniProtKB-KW"/>
</dbReference>
<keyword evidence="1" id="KW-0378">Hydrolase</keyword>
<accession>A0A1R0KEY9</accession>
<dbReference type="PANTHER" id="PTHR39159">
    <property type="match status" value="1"/>
</dbReference>
<dbReference type="EMBL" id="MQUQ01000030">
    <property type="protein sequence ID" value="OLZ43732.1"/>
    <property type="molecule type" value="Genomic_DNA"/>
</dbReference>
<dbReference type="InterPro" id="IPR035930">
    <property type="entry name" value="FomD-like_sf"/>
</dbReference>
<dbReference type="AlphaFoldDB" id="A0A1R0KEY9"/>
<dbReference type="PANTHER" id="PTHR39159:SF1">
    <property type="entry name" value="UPF0374 PROTEIN YGAC"/>
    <property type="match status" value="1"/>
</dbReference>
<gene>
    <name evidence="3" type="ORF">BS329_38455</name>
</gene>
<dbReference type="Pfam" id="PF04167">
    <property type="entry name" value="DUF402"/>
    <property type="match status" value="1"/>
</dbReference>
<evidence type="ECO:0000313" key="3">
    <source>
        <dbReference type="EMBL" id="OLZ43732.1"/>
    </source>
</evidence>
<sequence length="208" mass="23566">MRDPFWTPGETVVERFLRPDGSIGQHHPLRVIADDGTVLLGWLPADTPIVGSRLADGRLFREAPLEERFRVPRVRVPDFWRDTSTLRRIADDEWSSVWWFFDAEGHFLNWYVNLEVPLGRTASGPDRIDGILDVAVEPGGRWQWKDEDEAEEAVLAGRITAGQLRRLRAEGERIGALADAGRFPFDGTWTDFRPNPDWAAPGLPDGLL</sequence>
<dbReference type="Gene3D" id="2.40.380.10">
    <property type="entry name" value="FomD-like"/>
    <property type="match status" value="1"/>
</dbReference>
<dbReference type="OrthoDB" id="3815685at2"/>
<dbReference type="RefSeq" id="WP_076168161.1">
    <property type="nucleotide sequence ID" value="NZ_JBEZVB010000024.1"/>
</dbReference>
<evidence type="ECO:0000259" key="2">
    <source>
        <dbReference type="Pfam" id="PF04167"/>
    </source>
</evidence>